<sequence length="80" mass="9497">MAIQLCPKCQNNSFTWFVDDEKLNLTVWGCYQCNYEALENESDERNCRKCGKKSETKLKDKEKEYWWCSSCNNIEIIKNG</sequence>
<evidence type="ECO:0000313" key="2">
    <source>
        <dbReference type="Proteomes" id="UP000315540"/>
    </source>
</evidence>
<evidence type="ECO:0000313" key="1">
    <source>
        <dbReference type="EMBL" id="TPN86844.1"/>
    </source>
</evidence>
<dbReference type="EMBL" id="VFWZ01000002">
    <property type="protein sequence ID" value="TPN86844.1"/>
    <property type="molecule type" value="Genomic_DNA"/>
</dbReference>
<gene>
    <name evidence="1" type="ORF">FHK87_04375</name>
</gene>
<comment type="caution">
    <text evidence="1">The sequence shown here is derived from an EMBL/GenBank/DDBJ whole genome shotgun (WGS) entry which is preliminary data.</text>
</comment>
<dbReference type="OrthoDB" id="1448367at2"/>
<dbReference type="Proteomes" id="UP000315540">
    <property type="component" value="Unassembled WGS sequence"/>
</dbReference>
<protein>
    <submittedName>
        <fullName evidence="1">Uncharacterized protein</fullName>
    </submittedName>
</protein>
<organism evidence="1 2">
    <name type="scientific">Aquimarina algicola</name>
    <dbReference type="NCBI Taxonomy" id="2589995"/>
    <lineage>
        <taxon>Bacteria</taxon>
        <taxon>Pseudomonadati</taxon>
        <taxon>Bacteroidota</taxon>
        <taxon>Flavobacteriia</taxon>
        <taxon>Flavobacteriales</taxon>
        <taxon>Flavobacteriaceae</taxon>
        <taxon>Aquimarina</taxon>
    </lineage>
</organism>
<keyword evidence="2" id="KW-1185">Reference proteome</keyword>
<dbReference type="AlphaFoldDB" id="A0A504J8E1"/>
<name>A0A504J8E1_9FLAO</name>
<dbReference type="RefSeq" id="WP_140590377.1">
    <property type="nucleotide sequence ID" value="NZ_VFWZ01000002.1"/>
</dbReference>
<accession>A0A504J8E1</accession>
<reference evidence="1 2" key="1">
    <citation type="submission" date="2019-06" db="EMBL/GenBank/DDBJ databases">
        <authorList>
            <person name="Meng X."/>
        </authorList>
    </citation>
    <scope>NUCLEOTIDE SEQUENCE [LARGE SCALE GENOMIC DNA]</scope>
    <source>
        <strain evidence="1 2">M625</strain>
    </source>
</reference>
<proteinExistence type="predicted"/>